<sequence length="170" mass="19347">MAVKKSLILRQSAKDIPVVRENAQKSKYFYSYICCQLLIKQHKLCSKEKCGSRILFSAIFLAKQLLSSILSRKYPTMHSRDIEATIDSPYQADPPPVSKQFSSSSGPRMVRSHLSILRRPFSLSGPAVKRTRIVLIEKTVSNDVVVYGIAQYLAKKIRQFLETNYMICDV</sequence>
<name>A0A5J4XA41_9EUKA</name>
<dbReference type="AlphaFoldDB" id="A0A5J4XA41"/>
<comment type="caution">
    <text evidence="1">The sequence shown here is derived from an EMBL/GenBank/DDBJ whole genome shotgun (WGS) entry which is preliminary data.</text>
</comment>
<accession>A0A5J4XA41</accession>
<dbReference type="Proteomes" id="UP000324800">
    <property type="component" value="Unassembled WGS sequence"/>
</dbReference>
<organism evidence="1 2">
    <name type="scientific">Streblomastix strix</name>
    <dbReference type="NCBI Taxonomy" id="222440"/>
    <lineage>
        <taxon>Eukaryota</taxon>
        <taxon>Metamonada</taxon>
        <taxon>Preaxostyla</taxon>
        <taxon>Oxymonadida</taxon>
        <taxon>Streblomastigidae</taxon>
        <taxon>Streblomastix</taxon>
    </lineage>
</organism>
<gene>
    <name evidence="1" type="ORF">EZS28_000482</name>
</gene>
<dbReference type="EMBL" id="SNRW01000039">
    <property type="protein sequence ID" value="KAA6403993.1"/>
    <property type="molecule type" value="Genomic_DNA"/>
</dbReference>
<proteinExistence type="predicted"/>
<reference evidence="1 2" key="1">
    <citation type="submission" date="2019-03" db="EMBL/GenBank/DDBJ databases">
        <title>Single cell metagenomics reveals metabolic interactions within the superorganism composed of flagellate Streblomastix strix and complex community of Bacteroidetes bacteria on its surface.</title>
        <authorList>
            <person name="Treitli S.C."/>
            <person name="Kolisko M."/>
            <person name="Husnik F."/>
            <person name="Keeling P."/>
            <person name="Hampl V."/>
        </authorList>
    </citation>
    <scope>NUCLEOTIDE SEQUENCE [LARGE SCALE GENOMIC DNA]</scope>
    <source>
        <strain evidence="1">ST1C</strain>
    </source>
</reference>
<evidence type="ECO:0000313" key="1">
    <source>
        <dbReference type="EMBL" id="KAA6403993.1"/>
    </source>
</evidence>
<protein>
    <submittedName>
        <fullName evidence="1">Uncharacterized protein</fullName>
    </submittedName>
</protein>
<evidence type="ECO:0000313" key="2">
    <source>
        <dbReference type="Proteomes" id="UP000324800"/>
    </source>
</evidence>